<dbReference type="Gene3D" id="3.40.50.1110">
    <property type="entry name" value="SGNH hydrolase"/>
    <property type="match status" value="1"/>
</dbReference>
<evidence type="ECO:0000259" key="2">
    <source>
        <dbReference type="Pfam" id="PF13472"/>
    </source>
</evidence>
<dbReference type="Pfam" id="PF13472">
    <property type="entry name" value="Lipase_GDSL_2"/>
    <property type="match status" value="1"/>
</dbReference>
<dbReference type="AlphaFoldDB" id="A0A1Z5JWZ5"/>
<dbReference type="InParanoid" id="A0A1Z5JWZ5"/>
<feature type="domain" description="SGNH hydrolase-type esterase" evidence="2">
    <location>
        <begin position="80"/>
        <end position="256"/>
    </location>
</feature>
<dbReference type="PANTHER" id="PTHR30383">
    <property type="entry name" value="THIOESTERASE 1/PROTEASE 1/LYSOPHOSPHOLIPASE L1"/>
    <property type="match status" value="1"/>
</dbReference>
<dbReference type="InterPro" id="IPR013830">
    <property type="entry name" value="SGNH_hydro"/>
</dbReference>
<keyword evidence="1" id="KW-0812">Transmembrane</keyword>
<feature type="transmembrane region" description="Helical" evidence="1">
    <location>
        <begin position="21"/>
        <end position="48"/>
    </location>
</feature>
<evidence type="ECO:0000313" key="3">
    <source>
        <dbReference type="EMBL" id="GAX18567.1"/>
    </source>
</evidence>
<proteinExistence type="predicted"/>
<reference evidence="3 4" key="1">
    <citation type="journal article" date="2015" name="Plant Cell">
        <title>Oil accumulation by the oleaginous diatom Fistulifera solaris as revealed by the genome and transcriptome.</title>
        <authorList>
            <person name="Tanaka T."/>
            <person name="Maeda Y."/>
            <person name="Veluchamy A."/>
            <person name="Tanaka M."/>
            <person name="Abida H."/>
            <person name="Marechal E."/>
            <person name="Bowler C."/>
            <person name="Muto M."/>
            <person name="Sunaga Y."/>
            <person name="Tanaka M."/>
            <person name="Yoshino T."/>
            <person name="Taniguchi T."/>
            <person name="Fukuda Y."/>
            <person name="Nemoto M."/>
            <person name="Matsumoto M."/>
            <person name="Wong P.S."/>
            <person name="Aburatani S."/>
            <person name="Fujibuchi W."/>
        </authorList>
    </citation>
    <scope>NUCLEOTIDE SEQUENCE [LARGE SCALE GENOMIC DNA]</scope>
    <source>
        <strain evidence="3 4">JPCC DA0580</strain>
    </source>
</reference>
<dbReference type="EMBL" id="BDSP01000131">
    <property type="protein sequence ID" value="GAX18567.1"/>
    <property type="molecule type" value="Genomic_DNA"/>
</dbReference>
<keyword evidence="1" id="KW-0472">Membrane</keyword>
<dbReference type="SUPFAM" id="SSF52266">
    <property type="entry name" value="SGNH hydrolase"/>
    <property type="match status" value="1"/>
</dbReference>
<organism evidence="3 4">
    <name type="scientific">Fistulifera solaris</name>
    <name type="common">Oleaginous diatom</name>
    <dbReference type="NCBI Taxonomy" id="1519565"/>
    <lineage>
        <taxon>Eukaryota</taxon>
        <taxon>Sar</taxon>
        <taxon>Stramenopiles</taxon>
        <taxon>Ochrophyta</taxon>
        <taxon>Bacillariophyta</taxon>
        <taxon>Bacillariophyceae</taxon>
        <taxon>Bacillariophycidae</taxon>
        <taxon>Naviculales</taxon>
        <taxon>Naviculaceae</taxon>
        <taxon>Fistulifera</taxon>
    </lineage>
</organism>
<gene>
    <name evidence="3" type="ORF">FisN_10Hh232</name>
</gene>
<keyword evidence="4" id="KW-1185">Reference proteome</keyword>
<keyword evidence="1" id="KW-1133">Transmembrane helix</keyword>
<dbReference type="PANTHER" id="PTHR30383:SF5">
    <property type="entry name" value="SGNH HYDROLASE-TYPE ESTERASE DOMAIN-CONTAINING PROTEIN"/>
    <property type="match status" value="1"/>
</dbReference>
<sequence>MASGLHDRRGFDSLLRINLVLLALSLLMIFVNWKLGLASFIFLCITFISSEAASAPPANSPDQFEAWLRRKGARKPVLLCLGDSLTHGTVSSSFTPDIPYKLSSTLGLSPPTQNFFMDPLWVVNAGQNCITTHGVLHERLHRALGCFPDFVLIMIGTNDMQCLVNGTLAKAIVKINKLPEVPTMEVYERNLTKIIDYIHNHTPQTHIGVCTLPPMGENLDANPNRIIRQANEVIERVVKKAPGKVTLIPVYSRFESILEKKSKKSGSKFEYHYILSSIQVPLFYMIPALFDWNRLASLCGNTLLVDGLHLCERGRDELVNLIVEWLLSANVAKAIAVKS</sequence>
<name>A0A1Z5JWZ5_FISSO</name>
<accession>A0A1Z5JWZ5</accession>
<dbReference type="InterPro" id="IPR036514">
    <property type="entry name" value="SGNH_hydro_sf"/>
</dbReference>
<evidence type="ECO:0000256" key="1">
    <source>
        <dbReference type="SAM" id="Phobius"/>
    </source>
</evidence>
<dbReference type="Proteomes" id="UP000198406">
    <property type="component" value="Unassembled WGS sequence"/>
</dbReference>
<comment type="caution">
    <text evidence="3">The sequence shown here is derived from an EMBL/GenBank/DDBJ whole genome shotgun (WGS) entry which is preliminary data.</text>
</comment>
<protein>
    <recommendedName>
        <fullName evidence="2">SGNH hydrolase-type esterase domain-containing protein</fullName>
    </recommendedName>
</protein>
<evidence type="ECO:0000313" key="4">
    <source>
        <dbReference type="Proteomes" id="UP000198406"/>
    </source>
</evidence>
<dbReference type="OrthoDB" id="421156at2759"/>
<dbReference type="GO" id="GO:0004622">
    <property type="term" value="F:phosphatidylcholine lysophospholipase activity"/>
    <property type="evidence" value="ECO:0007669"/>
    <property type="project" value="TreeGrafter"/>
</dbReference>
<dbReference type="InterPro" id="IPR051532">
    <property type="entry name" value="Ester_Hydrolysis_Enzymes"/>
</dbReference>